<dbReference type="EMBL" id="CM056743">
    <property type="protein sequence ID" value="KAJ8673253.1"/>
    <property type="molecule type" value="Genomic_DNA"/>
</dbReference>
<dbReference type="Proteomes" id="UP001239111">
    <property type="component" value="Chromosome 3"/>
</dbReference>
<sequence>MADRLSISEDPVGRDKRMIGGIPVNELHYPYVISMFNQMNSLLCGGTIITPRIILTAAHCVDTKPTHVRTSTNDMKYKIIKTFAHEEFDRNSLIHDIGLLLLDNKIQDATTVSLQQYTHSVPIGTMAYALGWGMTEHGSFSRNLRFIEVPIVPEQKCAQTFGRIGFWVCTDAQHWGTCIGDSGGPLMMNGVQIGITSFGKGSVWNPCELGESAVFTRVSTYYDWIKKKIDIAEK</sequence>
<evidence type="ECO:0000313" key="1">
    <source>
        <dbReference type="EMBL" id="KAJ8673253.1"/>
    </source>
</evidence>
<gene>
    <name evidence="1" type="ORF">QAD02_004515</name>
</gene>
<protein>
    <submittedName>
        <fullName evidence="1">Uncharacterized protein</fullName>
    </submittedName>
</protein>
<proteinExistence type="predicted"/>
<reference evidence="1" key="1">
    <citation type="submission" date="2023-04" db="EMBL/GenBank/DDBJ databases">
        <title>A chromosome-level genome assembly of the parasitoid wasp Eretmocerus hayati.</title>
        <authorList>
            <person name="Zhong Y."/>
            <person name="Liu S."/>
            <person name="Liu Y."/>
        </authorList>
    </citation>
    <scope>NUCLEOTIDE SEQUENCE</scope>
    <source>
        <strain evidence="1">ZJU_SS_LIU_2023</strain>
    </source>
</reference>
<evidence type="ECO:0000313" key="2">
    <source>
        <dbReference type="Proteomes" id="UP001239111"/>
    </source>
</evidence>
<accession>A0ACC2NPY6</accession>
<comment type="caution">
    <text evidence="1">The sequence shown here is derived from an EMBL/GenBank/DDBJ whole genome shotgun (WGS) entry which is preliminary data.</text>
</comment>
<keyword evidence="2" id="KW-1185">Reference proteome</keyword>
<organism evidence="1 2">
    <name type="scientific">Eretmocerus hayati</name>
    <dbReference type="NCBI Taxonomy" id="131215"/>
    <lineage>
        <taxon>Eukaryota</taxon>
        <taxon>Metazoa</taxon>
        <taxon>Ecdysozoa</taxon>
        <taxon>Arthropoda</taxon>
        <taxon>Hexapoda</taxon>
        <taxon>Insecta</taxon>
        <taxon>Pterygota</taxon>
        <taxon>Neoptera</taxon>
        <taxon>Endopterygota</taxon>
        <taxon>Hymenoptera</taxon>
        <taxon>Apocrita</taxon>
        <taxon>Proctotrupomorpha</taxon>
        <taxon>Chalcidoidea</taxon>
        <taxon>Aphelinidae</taxon>
        <taxon>Aphelininae</taxon>
        <taxon>Eretmocerus</taxon>
    </lineage>
</organism>
<name>A0ACC2NPY6_9HYME</name>